<dbReference type="Proteomes" id="UP000694005">
    <property type="component" value="Chromosome A06"/>
</dbReference>
<evidence type="ECO:0000313" key="2">
    <source>
        <dbReference type="Proteomes" id="UP000694005"/>
    </source>
</evidence>
<proteinExistence type="predicted"/>
<reference evidence="1 2" key="1">
    <citation type="submission" date="2021-07" db="EMBL/GenBank/DDBJ databases">
        <authorList>
            <consortium name="Genoscope - CEA"/>
            <person name="William W."/>
        </authorList>
    </citation>
    <scope>NUCLEOTIDE SEQUENCE [LARGE SCALE GENOMIC DNA]</scope>
</reference>
<organism evidence="1 2">
    <name type="scientific">Brassica campestris</name>
    <name type="common">Field mustard</name>
    <dbReference type="NCBI Taxonomy" id="3711"/>
    <lineage>
        <taxon>Eukaryota</taxon>
        <taxon>Viridiplantae</taxon>
        <taxon>Streptophyta</taxon>
        <taxon>Embryophyta</taxon>
        <taxon>Tracheophyta</taxon>
        <taxon>Spermatophyta</taxon>
        <taxon>Magnoliopsida</taxon>
        <taxon>eudicotyledons</taxon>
        <taxon>Gunneridae</taxon>
        <taxon>Pentapetalae</taxon>
        <taxon>rosids</taxon>
        <taxon>malvids</taxon>
        <taxon>Brassicales</taxon>
        <taxon>Brassicaceae</taxon>
        <taxon>Brassiceae</taxon>
        <taxon>Brassica</taxon>
    </lineage>
</organism>
<accession>A0A8D9DF56</accession>
<sequence length="57" mass="6327">MDRVKSTVGHGLRPIAAWRCRLRLLPLLSLSLLVENSLESPHISLFPYLLPSTLSSA</sequence>
<protein>
    <submittedName>
        <fullName evidence="1">Uncharacterized protein</fullName>
    </submittedName>
</protein>
<gene>
    <name evidence="1" type="ORF">BRAPAZ1V2_A06P55730.2</name>
</gene>
<dbReference type="AlphaFoldDB" id="A0A8D9DF56"/>
<name>A0A8D9DF56_BRACM</name>
<evidence type="ECO:0000313" key="1">
    <source>
        <dbReference type="EMBL" id="CAG7873333.1"/>
    </source>
</evidence>
<dbReference type="EMBL" id="LS974622">
    <property type="protein sequence ID" value="CAG7873333.1"/>
    <property type="molecule type" value="Genomic_DNA"/>
</dbReference>
<dbReference type="Gramene" id="A06p55730.2_BraZ1">
    <property type="protein sequence ID" value="A06p55730.2_BraZ1.CDS"/>
    <property type="gene ID" value="A06g55730.2_BraZ1"/>
</dbReference>